<protein>
    <submittedName>
        <fullName evidence="1">Uncharacterized protein</fullName>
    </submittedName>
</protein>
<accession>A0A0A9ACV4</accession>
<organism evidence="1">
    <name type="scientific">Arundo donax</name>
    <name type="common">Giant reed</name>
    <name type="synonym">Donax arundinaceus</name>
    <dbReference type="NCBI Taxonomy" id="35708"/>
    <lineage>
        <taxon>Eukaryota</taxon>
        <taxon>Viridiplantae</taxon>
        <taxon>Streptophyta</taxon>
        <taxon>Embryophyta</taxon>
        <taxon>Tracheophyta</taxon>
        <taxon>Spermatophyta</taxon>
        <taxon>Magnoliopsida</taxon>
        <taxon>Liliopsida</taxon>
        <taxon>Poales</taxon>
        <taxon>Poaceae</taxon>
        <taxon>PACMAD clade</taxon>
        <taxon>Arundinoideae</taxon>
        <taxon>Arundineae</taxon>
        <taxon>Arundo</taxon>
    </lineage>
</organism>
<reference evidence="1" key="2">
    <citation type="journal article" date="2015" name="Data Brief">
        <title>Shoot transcriptome of the giant reed, Arundo donax.</title>
        <authorList>
            <person name="Barrero R.A."/>
            <person name="Guerrero F.D."/>
            <person name="Moolhuijzen P."/>
            <person name="Goolsby J.A."/>
            <person name="Tidwell J."/>
            <person name="Bellgard S.E."/>
            <person name="Bellgard M.I."/>
        </authorList>
    </citation>
    <scope>NUCLEOTIDE SEQUENCE</scope>
    <source>
        <tissue evidence="1">Shoot tissue taken approximately 20 cm above the soil surface</tissue>
    </source>
</reference>
<dbReference type="EMBL" id="GBRH01251095">
    <property type="protein sequence ID" value="JAD46800.1"/>
    <property type="molecule type" value="Transcribed_RNA"/>
</dbReference>
<proteinExistence type="predicted"/>
<dbReference type="AlphaFoldDB" id="A0A0A9ACV4"/>
<name>A0A0A9ACV4_ARUDO</name>
<reference evidence="1" key="1">
    <citation type="submission" date="2014-09" db="EMBL/GenBank/DDBJ databases">
        <authorList>
            <person name="Magalhaes I.L.F."/>
            <person name="Oliveira U."/>
            <person name="Santos F.R."/>
            <person name="Vidigal T.H.D.A."/>
            <person name="Brescovit A.D."/>
            <person name="Santos A.J."/>
        </authorList>
    </citation>
    <scope>NUCLEOTIDE SEQUENCE</scope>
    <source>
        <tissue evidence="1">Shoot tissue taken approximately 20 cm above the soil surface</tissue>
    </source>
</reference>
<sequence length="49" mass="5732">MPTCSLMCNCVVRCDLSMTPYHAFSSRQLFLWFILYNHRGLKSFSLSEP</sequence>
<evidence type="ECO:0000313" key="1">
    <source>
        <dbReference type="EMBL" id="JAD46800.1"/>
    </source>
</evidence>